<protein>
    <submittedName>
        <fullName evidence="2">Uncharacterized protein</fullName>
    </submittedName>
</protein>
<keyword evidence="3" id="KW-1185">Reference proteome</keyword>
<feature type="region of interest" description="Disordered" evidence="1">
    <location>
        <begin position="42"/>
        <end position="61"/>
    </location>
</feature>
<evidence type="ECO:0000256" key="1">
    <source>
        <dbReference type="SAM" id="MobiDB-lite"/>
    </source>
</evidence>
<evidence type="ECO:0000313" key="3">
    <source>
        <dbReference type="Proteomes" id="UP000799324"/>
    </source>
</evidence>
<evidence type="ECO:0000313" key="2">
    <source>
        <dbReference type="EMBL" id="KAF2659944.1"/>
    </source>
</evidence>
<sequence length="158" mass="17815">MHTLLQSYTPTFVFAVPIPTIHHAYLYAPLYAFPQTFQKHRSHPRISAPKPHKPRTDAPPTSAAVNPITYAALFARDEIPATHFIPVLHLSPTDTLPTCHYCKRQVCQGSDSVEFCDQAVQFTQCGHVWHIKCLEPRSCGGRGRGFCPMHQLKTRDIP</sequence>
<dbReference type="EMBL" id="MU004303">
    <property type="protein sequence ID" value="KAF2659944.1"/>
    <property type="molecule type" value="Genomic_DNA"/>
</dbReference>
<gene>
    <name evidence="2" type="ORF">K491DRAFT_122973</name>
</gene>
<dbReference type="AlphaFoldDB" id="A0A6A6TMX2"/>
<name>A0A6A6TMX2_9PLEO</name>
<dbReference type="Proteomes" id="UP000799324">
    <property type="component" value="Unassembled WGS sequence"/>
</dbReference>
<reference evidence="2" key="1">
    <citation type="journal article" date="2020" name="Stud. Mycol.">
        <title>101 Dothideomycetes genomes: a test case for predicting lifestyles and emergence of pathogens.</title>
        <authorList>
            <person name="Haridas S."/>
            <person name="Albert R."/>
            <person name="Binder M."/>
            <person name="Bloem J."/>
            <person name="Labutti K."/>
            <person name="Salamov A."/>
            <person name="Andreopoulos B."/>
            <person name="Baker S."/>
            <person name="Barry K."/>
            <person name="Bills G."/>
            <person name="Bluhm B."/>
            <person name="Cannon C."/>
            <person name="Castanera R."/>
            <person name="Culley D."/>
            <person name="Daum C."/>
            <person name="Ezra D."/>
            <person name="Gonzalez J."/>
            <person name="Henrissat B."/>
            <person name="Kuo A."/>
            <person name="Liang C."/>
            <person name="Lipzen A."/>
            <person name="Lutzoni F."/>
            <person name="Magnuson J."/>
            <person name="Mondo S."/>
            <person name="Nolan M."/>
            <person name="Ohm R."/>
            <person name="Pangilinan J."/>
            <person name="Park H.-J."/>
            <person name="Ramirez L."/>
            <person name="Alfaro M."/>
            <person name="Sun H."/>
            <person name="Tritt A."/>
            <person name="Yoshinaga Y."/>
            <person name="Zwiers L.-H."/>
            <person name="Turgeon B."/>
            <person name="Goodwin S."/>
            <person name="Spatafora J."/>
            <person name="Crous P."/>
            <person name="Grigoriev I."/>
        </authorList>
    </citation>
    <scope>NUCLEOTIDE SEQUENCE</scope>
    <source>
        <strain evidence="2">CBS 122681</strain>
    </source>
</reference>
<proteinExistence type="predicted"/>
<accession>A0A6A6TMX2</accession>
<organism evidence="2 3">
    <name type="scientific">Lophiostoma macrostomum CBS 122681</name>
    <dbReference type="NCBI Taxonomy" id="1314788"/>
    <lineage>
        <taxon>Eukaryota</taxon>
        <taxon>Fungi</taxon>
        <taxon>Dikarya</taxon>
        <taxon>Ascomycota</taxon>
        <taxon>Pezizomycotina</taxon>
        <taxon>Dothideomycetes</taxon>
        <taxon>Pleosporomycetidae</taxon>
        <taxon>Pleosporales</taxon>
        <taxon>Lophiostomataceae</taxon>
        <taxon>Lophiostoma</taxon>
    </lineage>
</organism>